<evidence type="ECO:0000313" key="5">
    <source>
        <dbReference type="Proteomes" id="UP000604243"/>
    </source>
</evidence>
<dbReference type="InterPro" id="IPR045857">
    <property type="entry name" value="O16G_dom_2"/>
</dbReference>
<comment type="similarity">
    <text evidence="1">Belongs to the glycosyl hydrolase 13 family.</text>
</comment>
<accession>A0ABQ3FFN1</accession>
<dbReference type="SMART" id="SM00642">
    <property type="entry name" value="Aamy"/>
    <property type="match status" value="1"/>
</dbReference>
<dbReference type="InterPro" id="IPR017853">
    <property type="entry name" value="GH"/>
</dbReference>
<dbReference type="EMBL" id="BMZM01000002">
    <property type="protein sequence ID" value="GHC21586.1"/>
    <property type="molecule type" value="Genomic_DNA"/>
</dbReference>
<gene>
    <name evidence="4" type="ORF">GCM10010082_11650</name>
</gene>
<dbReference type="Proteomes" id="UP000604243">
    <property type="component" value="Unassembled WGS sequence"/>
</dbReference>
<dbReference type="SUPFAM" id="SSF51445">
    <property type="entry name" value="(Trans)glycosidases"/>
    <property type="match status" value="1"/>
</dbReference>
<dbReference type="RefSeq" id="WP_189516102.1">
    <property type="nucleotide sequence ID" value="NZ_BMZM01000002.1"/>
</dbReference>
<proteinExistence type="inferred from homology"/>
<dbReference type="PANTHER" id="PTHR10357">
    <property type="entry name" value="ALPHA-AMYLASE FAMILY MEMBER"/>
    <property type="match status" value="1"/>
</dbReference>
<feature type="region of interest" description="Disordered" evidence="2">
    <location>
        <begin position="333"/>
        <end position="354"/>
    </location>
</feature>
<dbReference type="Gene3D" id="3.90.400.10">
    <property type="entry name" value="Oligo-1,6-glucosidase, Domain 2"/>
    <property type="match status" value="1"/>
</dbReference>
<protein>
    <submittedName>
        <fullName evidence="4">Alpha-glucosidase</fullName>
    </submittedName>
</protein>
<dbReference type="CDD" id="cd11332">
    <property type="entry name" value="AmyAc_OligoGlu_TS"/>
    <property type="match status" value="1"/>
</dbReference>
<evidence type="ECO:0000256" key="2">
    <source>
        <dbReference type="SAM" id="MobiDB-lite"/>
    </source>
</evidence>
<reference evidence="5" key="1">
    <citation type="journal article" date="2019" name="Int. J. Syst. Evol. Microbiol.">
        <title>The Global Catalogue of Microorganisms (GCM) 10K type strain sequencing project: providing services to taxonomists for standard genome sequencing and annotation.</title>
        <authorList>
            <consortium name="The Broad Institute Genomics Platform"/>
            <consortium name="The Broad Institute Genome Sequencing Center for Infectious Disease"/>
            <person name="Wu L."/>
            <person name="Ma J."/>
        </authorList>
    </citation>
    <scope>NUCLEOTIDE SEQUENCE [LARGE SCALE GENOMIC DNA]</scope>
    <source>
        <strain evidence="5">KCTC 42082</strain>
    </source>
</reference>
<feature type="domain" description="Glycosyl hydrolase family 13 catalytic" evidence="3">
    <location>
        <begin position="18"/>
        <end position="418"/>
    </location>
</feature>
<comment type="caution">
    <text evidence="4">The sequence shown here is derived from an EMBL/GenBank/DDBJ whole genome shotgun (WGS) entry which is preliminary data.</text>
</comment>
<organism evidence="4 5">
    <name type="scientific">Kushneria pakistanensis</name>
    <dbReference type="NCBI Taxonomy" id="1508770"/>
    <lineage>
        <taxon>Bacteria</taxon>
        <taxon>Pseudomonadati</taxon>
        <taxon>Pseudomonadota</taxon>
        <taxon>Gammaproteobacteria</taxon>
        <taxon>Oceanospirillales</taxon>
        <taxon>Halomonadaceae</taxon>
        <taxon>Kushneria</taxon>
    </lineage>
</organism>
<keyword evidence="5" id="KW-1185">Reference proteome</keyword>
<evidence type="ECO:0000259" key="3">
    <source>
        <dbReference type="SMART" id="SM00642"/>
    </source>
</evidence>
<evidence type="ECO:0000313" key="4">
    <source>
        <dbReference type="EMBL" id="GHC21586.1"/>
    </source>
</evidence>
<dbReference type="Gene3D" id="3.20.20.80">
    <property type="entry name" value="Glycosidases"/>
    <property type="match status" value="2"/>
</dbReference>
<dbReference type="Pfam" id="PF00128">
    <property type="entry name" value="Alpha-amylase"/>
    <property type="match status" value="1"/>
</dbReference>
<dbReference type="PANTHER" id="PTHR10357:SF179">
    <property type="entry name" value="NEUTRAL AND BASIC AMINO ACID TRANSPORT PROTEIN RBAT"/>
    <property type="match status" value="1"/>
</dbReference>
<evidence type="ECO:0000256" key="1">
    <source>
        <dbReference type="ARBA" id="ARBA00008061"/>
    </source>
</evidence>
<dbReference type="InterPro" id="IPR006047">
    <property type="entry name" value="GH13_cat_dom"/>
</dbReference>
<sequence>MTQQHSRPQWWHHAVIYQIYPRSFMDASGDGIGDLAGVTQRLDYLANLGVDALWLSPFYRSPQADAGYDVADYRDVDPLFGTLEDFDSMLAGAHERGMRIIVDIVPNHTSSEHVWFQKALASPSGSPERARYIFREGRGEYGEQPPNNWESVFGGAAWTQVPGEREWYLHLFDTSQPDLDWHNPEVLDEFDDVLRFWLKRGVDGFRVDVAHGMIKAPGLPDWNGSQAMIEGGNRGPMWDQDEVHDIYRRWNRVLSEFGRDRMMVAEAWVHPPSKTARYVRPDEMQQAFNFDYLLTPWDADKLRDVIDTSLESYGAVGAPTTWVMSNHDGVRHASRLGLSRPGTRPNGIDADDEQPDEALGLRRARAIIMLTLALPGSAYLYQGEELGLPDHTTMPAHYRQDPTFHRTNGEQIGRDGCRVPLPWCANAPAFGFNTTGESWLPQPESYARYAADQQLENEDSTLELYRRLLAMRHEHGLGHGELVWQASPRSDVLSLTNGDVTLVLNLGEMPVALPGGEVALQSVTDAICDGQLAGNAAAWLIHADAYPDND</sequence>
<name>A0ABQ3FFN1_9GAMM</name>